<proteinExistence type="inferred from homology"/>
<dbReference type="InterPro" id="IPR001345">
    <property type="entry name" value="PG/BPGM_mutase_AS"/>
</dbReference>
<dbReference type="SUPFAM" id="SSF53254">
    <property type="entry name" value="Phosphoglycerate mutase-like"/>
    <property type="match status" value="1"/>
</dbReference>
<evidence type="ECO:0000256" key="2">
    <source>
        <dbReference type="ARBA" id="ARBA00023152"/>
    </source>
</evidence>
<comment type="caution">
    <text evidence="4">Lacks conserved residue(s) required for the propagation of feature annotation.</text>
</comment>
<organism evidence="6 7">
    <name type="scientific">Pseudonocardia alaniniphila</name>
    <dbReference type="NCBI Taxonomy" id="75291"/>
    <lineage>
        <taxon>Bacteria</taxon>
        <taxon>Bacillati</taxon>
        <taxon>Actinomycetota</taxon>
        <taxon>Actinomycetes</taxon>
        <taxon>Pseudonocardiales</taxon>
        <taxon>Pseudonocardiaceae</taxon>
        <taxon>Pseudonocardia</taxon>
    </lineage>
</organism>
<accession>A0ABS9TNS8</accession>
<dbReference type="EC" id="5.4.2.11" evidence="4 5"/>
<keyword evidence="3 4" id="KW-0413">Isomerase</keyword>
<dbReference type="HAMAP" id="MF_01039">
    <property type="entry name" value="PGAM_GpmA"/>
    <property type="match status" value="1"/>
</dbReference>
<sequence>MRAIRPRPGGGAHTLLLLRHGQSAANSEDSFSGWLDVPLSDRGRREAARAGELMAEQALIPDVVHTSVLTRAIHTADIALATIGHPWLPTRRSWRLNERHYGALQGRSRTAVRAEFGDESYALWRRSYEHAPPPLPEDDPSSARHDRRYAGVPVRELPMTEALADVYRRVVPYWQDAIAADLHAGRVVLVVAHGNSLRALCMHLDGLTPREVETLNIPTGVPLHYELDHGYQPHVRGGTYLDPASAAAGIAEVLAQGTRRAPERDSA</sequence>
<protein>
    <recommendedName>
        <fullName evidence="4 5">2,3-bisphosphoglycerate-dependent phosphoglycerate mutase</fullName>
        <shortName evidence="4">BPG-dependent PGAM</shortName>
        <shortName evidence="4">PGAM</shortName>
        <shortName evidence="4">Phosphoglyceromutase</shortName>
        <shortName evidence="4">dPGM</shortName>
        <ecNumber evidence="4 5">5.4.2.11</ecNumber>
    </recommendedName>
</protein>
<dbReference type="SMART" id="SM00855">
    <property type="entry name" value="PGAM"/>
    <property type="match status" value="1"/>
</dbReference>
<dbReference type="PANTHER" id="PTHR11931">
    <property type="entry name" value="PHOSPHOGLYCERATE MUTASE"/>
    <property type="match status" value="1"/>
</dbReference>
<feature type="binding site" evidence="4">
    <location>
        <begin position="125"/>
        <end position="126"/>
    </location>
    <ligand>
        <name>substrate</name>
    </ligand>
</feature>
<feature type="binding site" evidence="4">
    <location>
        <position position="71"/>
    </location>
    <ligand>
        <name>substrate</name>
    </ligand>
</feature>
<feature type="binding site" evidence="4">
    <location>
        <begin position="194"/>
        <end position="195"/>
    </location>
    <ligand>
        <name>substrate</name>
    </ligand>
</feature>
<comment type="catalytic activity">
    <reaction evidence="4 5">
        <text>(2R)-2-phosphoglycerate = (2R)-3-phosphoglycerate</text>
        <dbReference type="Rhea" id="RHEA:15901"/>
        <dbReference type="ChEBI" id="CHEBI:58272"/>
        <dbReference type="ChEBI" id="CHEBI:58289"/>
        <dbReference type="EC" id="5.4.2.11"/>
    </reaction>
</comment>
<evidence type="ECO:0000256" key="5">
    <source>
        <dbReference type="RuleBase" id="RU004512"/>
    </source>
</evidence>
<dbReference type="RefSeq" id="WP_241041008.1">
    <property type="nucleotide sequence ID" value="NZ_BAAAJF010000049.1"/>
</dbReference>
<reference evidence="6 7" key="1">
    <citation type="submission" date="2022-03" db="EMBL/GenBank/DDBJ databases">
        <title>Pseudonocardia alaer sp. nov., a novel actinomycete isolated from reed forest soil.</title>
        <authorList>
            <person name="Wang L."/>
        </authorList>
    </citation>
    <scope>NUCLEOTIDE SEQUENCE [LARGE SCALE GENOMIC DNA]</scope>
    <source>
        <strain evidence="6 7">Y-16303</strain>
    </source>
</reference>
<evidence type="ECO:0000256" key="1">
    <source>
        <dbReference type="ARBA" id="ARBA00006717"/>
    </source>
</evidence>
<keyword evidence="7" id="KW-1185">Reference proteome</keyword>
<evidence type="ECO:0000256" key="4">
    <source>
        <dbReference type="HAMAP-Rule" id="MF_01039"/>
    </source>
</evidence>
<keyword evidence="4" id="KW-0312">Gluconeogenesis</keyword>
<evidence type="ECO:0000313" key="7">
    <source>
        <dbReference type="Proteomes" id="UP001299970"/>
    </source>
</evidence>
<feature type="active site" description="Tele-phosphohistidine intermediate" evidence="4">
    <location>
        <position position="20"/>
    </location>
</feature>
<comment type="pathway">
    <text evidence="4 5">Carbohydrate degradation; glycolysis; pyruvate from D-glyceraldehyde 3-phosphate: step 3/5.</text>
</comment>
<feature type="active site" description="Proton donor/acceptor" evidence="4">
    <location>
        <position position="98"/>
    </location>
</feature>
<dbReference type="InterPro" id="IPR013078">
    <property type="entry name" value="His_Pase_superF_clade-1"/>
</dbReference>
<comment type="similarity">
    <text evidence="1 4">Belongs to the phosphoglycerate mutase family. BPG-dependent PGAM subfamily.</text>
</comment>
<dbReference type="EMBL" id="JAKXMK010000030">
    <property type="protein sequence ID" value="MCH6170199.1"/>
    <property type="molecule type" value="Genomic_DNA"/>
</dbReference>
<evidence type="ECO:0000313" key="6">
    <source>
        <dbReference type="EMBL" id="MCH6170199.1"/>
    </source>
</evidence>
<dbReference type="InterPro" id="IPR005952">
    <property type="entry name" value="Phosphogly_mut1"/>
</dbReference>
<feature type="binding site" evidence="4">
    <location>
        <begin position="98"/>
        <end position="101"/>
    </location>
    <ligand>
        <name>substrate</name>
    </ligand>
</feature>
<feature type="binding site" evidence="4">
    <location>
        <begin position="19"/>
        <end position="26"/>
    </location>
    <ligand>
        <name>substrate</name>
    </ligand>
</feature>
<gene>
    <name evidence="4" type="primary">gpmA</name>
    <name evidence="6" type="ORF">MMF94_31240</name>
</gene>
<dbReference type="Pfam" id="PF00300">
    <property type="entry name" value="His_Phos_1"/>
    <property type="match status" value="1"/>
</dbReference>
<evidence type="ECO:0000256" key="3">
    <source>
        <dbReference type="ARBA" id="ARBA00023235"/>
    </source>
</evidence>
<comment type="function">
    <text evidence="4 5">Catalyzes the interconversion of 2-phosphoglycerate and 3-phosphoglycerate.</text>
</comment>
<dbReference type="PROSITE" id="PS00175">
    <property type="entry name" value="PG_MUTASE"/>
    <property type="match status" value="1"/>
</dbReference>
<dbReference type="Gene3D" id="3.40.50.1240">
    <property type="entry name" value="Phosphoglycerate mutase-like"/>
    <property type="match status" value="1"/>
</dbReference>
<feature type="site" description="Transition state stabilizer" evidence="4">
    <location>
        <position position="193"/>
    </location>
</feature>
<comment type="caution">
    <text evidence="6">The sequence shown here is derived from an EMBL/GenBank/DDBJ whole genome shotgun (WGS) entry which is preliminary data.</text>
</comment>
<dbReference type="InterPro" id="IPR029033">
    <property type="entry name" value="His_PPase_superfam"/>
</dbReference>
<keyword evidence="2 4" id="KW-0324">Glycolysis</keyword>
<dbReference type="Proteomes" id="UP001299970">
    <property type="component" value="Unassembled WGS sequence"/>
</dbReference>
<name>A0ABS9TNS8_9PSEU</name>
<dbReference type="NCBIfam" id="TIGR01258">
    <property type="entry name" value="pgm_1"/>
    <property type="match status" value="1"/>
</dbReference>
<dbReference type="GO" id="GO:0004619">
    <property type="term" value="F:phosphoglycerate mutase activity"/>
    <property type="evidence" value="ECO:0007669"/>
    <property type="project" value="UniProtKB-EC"/>
</dbReference>
<dbReference type="CDD" id="cd07067">
    <property type="entry name" value="HP_PGM_like"/>
    <property type="match status" value="1"/>
</dbReference>
<feature type="binding site" evidence="4">
    <location>
        <begin position="32"/>
        <end position="33"/>
    </location>
    <ligand>
        <name>substrate</name>
    </ligand>
</feature>